<evidence type="ECO:0000256" key="2">
    <source>
        <dbReference type="HAMAP-Rule" id="MF_00338"/>
    </source>
</evidence>
<gene>
    <name evidence="3" type="ORF">HER31_15695</name>
</gene>
<dbReference type="EMBL" id="CP051180">
    <property type="protein sequence ID" value="QIZ78213.1"/>
    <property type="molecule type" value="Genomic_DNA"/>
</dbReference>
<accession>A0A6H1UIS5</accession>
<name>A0A6H1UIS5_9GAMM</name>
<evidence type="ECO:0000313" key="4">
    <source>
        <dbReference type="Proteomes" id="UP000501602"/>
    </source>
</evidence>
<dbReference type="InterPro" id="IPR035439">
    <property type="entry name" value="UPF0145_dom_sf"/>
</dbReference>
<protein>
    <recommendedName>
        <fullName evidence="2">UPF0145 protein HER31_15695</fullName>
    </recommendedName>
</protein>
<dbReference type="KEGG" id="fes:HER31_15695"/>
<evidence type="ECO:0000256" key="1">
    <source>
        <dbReference type="ARBA" id="ARBA00010751"/>
    </source>
</evidence>
<dbReference type="SUPFAM" id="SSF117782">
    <property type="entry name" value="YbjQ-like"/>
    <property type="match status" value="1"/>
</dbReference>
<dbReference type="AlphaFoldDB" id="A0A6H1UIS5"/>
<dbReference type="Proteomes" id="UP000501602">
    <property type="component" value="Chromosome"/>
</dbReference>
<dbReference type="RefSeq" id="WP_168661960.1">
    <property type="nucleotide sequence ID" value="NZ_CP051180.1"/>
</dbReference>
<evidence type="ECO:0000313" key="3">
    <source>
        <dbReference type="EMBL" id="QIZ78213.1"/>
    </source>
</evidence>
<dbReference type="Pfam" id="PF01906">
    <property type="entry name" value="YbjQ_1"/>
    <property type="match status" value="1"/>
</dbReference>
<dbReference type="Gene3D" id="3.30.110.70">
    <property type="entry name" value="Hypothetical protein apc22750. Chain B"/>
    <property type="match status" value="1"/>
</dbReference>
<comment type="similarity">
    <text evidence="1 2">Belongs to the UPF0145 family.</text>
</comment>
<reference evidence="3 4" key="1">
    <citation type="submission" date="2020-04" db="EMBL/GenBank/DDBJ databases">
        <title>Ferrimonas sp. S7 isolated from sea water.</title>
        <authorList>
            <person name="Bae S.S."/>
            <person name="Baek K."/>
        </authorList>
    </citation>
    <scope>NUCLEOTIDE SEQUENCE [LARGE SCALE GENOMIC DNA]</scope>
    <source>
        <strain evidence="3 4">S7</strain>
    </source>
</reference>
<organism evidence="3 4">
    <name type="scientific">Ferrimonas lipolytica</name>
    <dbReference type="NCBI Taxonomy" id="2724191"/>
    <lineage>
        <taxon>Bacteria</taxon>
        <taxon>Pseudomonadati</taxon>
        <taxon>Pseudomonadota</taxon>
        <taxon>Gammaproteobacteria</taxon>
        <taxon>Alteromonadales</taxon>
        <taxon>Ferrimonadaceae</taxon>
        <taxon>Ferrimonas</taxon>
    </lineage>
</organism>
<sequence>MKRTIQISTTNEIYGEQIDSHIGIVSSHVVAGANVFRDALASLSDIFGGQVTGYQSKLEDIKYSALEELKFKADLEGGDALVGVTIDVDEVSGGGKSMFMVTAMGTVVSLNKSSKAEIPHKGNASLNSVSANEMKTQLLLMQAKQKIGHKSYYLNNDTLLPILNCNHPEIVSFVIEQLATFYKDESQNSSYIPELAIEYFSSIEKSPFVVDAIYNAFLDYPESQSLLIIAKNNFLIDYIRIEKLLSNDNIFVRKSALKLIMMDKLKYEKEDIKSITTLLNSIEKNFKPFPTYSVKSIMGEKYVWKCICGKEVKAERDYCEHCLSNSYGFSKKDLTPEQVRINLSNRLLVLQTMFQHQN</sequence>
<dbReference type="PANTHER" id="PTHR34068:SF1">
    <property type="entry name" value="UPF0145 PROTEIN YBJQ"/>
    <property type="match status" value="1"/>
</dbReference>
<dbReference type="HAMAP" id="MF_00338">
    <property type="entry name" value="UPF0145"/>
    <property type="match status" value="1"/>
</dbReference>
<dbReference type="PANTHER" id="PTHR34068">
    <property type="entry name" value="UPF0145 PROTEIN YBJQ"/>
    <property type="match status" value="1"/>
</dbReference>
<keyword evidence="4" id="KW-1185">Reference proteome</keyword>
<dbReference type="InterPro" id="IPR002765">
    <property type="entry name" value="UPF0145_YbjQ-like"/>
</dbReference>
<proteinExistence type="inferred from homology"/>